<dbReference type="PRINTS" id="PR00371">
    <property type="entry name" value="FPNCR"/>
</dbReference>
<dbReference type="AlphaFoldDB" id="A0A6I3LEM6"/>
<dbReference type="GO" id="GO:0050660">
    <property type="term" value="F:flavin adenine dinucleotide binding"/>
    <property type="evidence" value="ECO:0007669"/>
    <property type="project" value="TreeGrafter"/>
</dbReference>
<dbReference type="PANTHER" id="PTHR47354">
    <property type="entry name" value="NADH OXIDOREDUCTASE HCR"/>
    <property type="match status" value="1"/>
</dbReference>
<dbReference type="GO" id="GO:0016491">
    <property type="term" value="F:oxidoreductase activity"/>
    <property type="evidence" value="ECO:0007669"/>
    <property type="project" value="UniProtKB-KW"/>
</dbReference>
<dbReference type="PROSITE" id="PS51085">
    <property type="entry name" value="2FE2S_FER_2"/>
    <property type="match status" value="1"/>
</dbReference>
<dbReference type="OrthoDB" id="9789468at2"/>
<dbReference type="SUPFAM" id="SSF63380">
    <property type="entry name" value="Riboflavin synthase domain-like"/>
    <property type="match status" value="1"/>
</dbReference>
<dbReference type="InterPro" id="IPR008333">
    <property type="entry name" value="Cbr1-like_FAD-bd_dom"/>
</dbReference>
<protein>
    <submittedName>
        <fullName evidence="11">2Fe-2S iron-sulfur cluster binding domain-containing protein</fullName>
    </submittedName>
</protein>
<keyword evidence="12" id="KW-1185">Reference proteome</keyword>
<feature type="domain" description="FAD-binding FR-type" evidence="10">
    <location>
        <begin position="2"/>
        <end position="106"/>
    </location>
</feature>
<evidence type="ECO:0000256" key="2">
    <source>
        <dbReference type="ARBA" id="ARBA00022630"/>
    </source>
</evidence>
<dbReference type="InterPro" id="IPR050415">
    <property type="entry name" value="MRET"/>
</dbReference>
<keyword evidence="4" id="KW-0479">Metal-binding</keyword>
<dbReference type="InterPro" id="IPR001709">
    <property type="entry name" value="Flavoprot_Pyr_Nucl_cyt_Rdtase"/>
</dbReference>
<evidence type="ECO:0000256" key="8">
    <source>
        <dbReference type="ARBA" id="ARBA00023014"/>
    </source>
</evidence>
<dbReference type="SUPFAM" id="SSF52343">
    <property type="entry name" value="Ferredoxin reductase-like, C-terminal NADP-linked domain"/>
    <property type="match status" value="1"/>
</dbReference>
<dbReference type="Gene3D" id="3.40.50.80">
    <property type="entry name" value="Nucleotide-binding domain of ferredoxin-NADP reductase (FNR) module"/>
    <property type="match status" value="1"/>
</dbReference>
<dbReference type="Gene3D" id="3.10.20.30">
    <property type="match status" value="1"/>
</dbReference>
<keyword evidence="7" id="KW-0408">Iron</keyword>
<evidence type="ECO:0000256" key="5">
    <source>
        <dbReference type="ARBA" id="ARBA00022827"/>
    </source>
</evidence>
<dbReference type="PROSITE" id="PS51384">
    <property type="entry name" value="FAD_FR"/>
    <property type="match status" value="1"/>
</dbReference>
<dbReference type="InterPro" id="IPR039261">
    <property type="entry name" value="FNR_nucleotide-bd"/>
</dbReference>
<dbReference type="PRINTS" id="PR00406">
    <property type="entry name" value="CYTB5RDTASE"/>
</dbReference>
<evidence type="ECO:0000256" key="3">
    <source>
        <dbReference type="ARBA" id="ARBA00022714"/>
    </source>
</evidence>
<dbReference type="CDD" id="cd06214">
    <property type="entry name" value="PA_degradation_oxidoreductase_like"/>
    <property type="match status" value="1"/>
</dbReference>
<dbReference type="RefSeq" id="WP_155091958.1">
    <property type="nucleotide sequence ID" value="NZ_WMJX01000011.1"/>
</dbReference>
<dbReference type="Pfam" id="PF00970">
    <property type="entry name" value="FAD_binding_6"/>
    <property type="match status" value="1"/>
</dbReference>
<dbReference type="PROSITE" id="PS00197">
    <property type="entry name" value="2FE2S_FER_1"/>
    <property type="match status" value="1"/>
</dbReference>
<keyword evidence="2" id="KW-0285">Flavoprotein</keyword>
<comment type="cofactor">
    <cofactor evidence="1">
        <name>FAD</name>
        <dbReference type="ChEBI" id="CHEBI:57692"/>
    </cofactor>
</comment>
<sequence>MSRFNLLTVKEVRRETPNAVSIAFDIPADLQQDYKFTAGQYLNIKYQHEGKEIRRAYSICSTPTSGELRIAVKKVENGIFSSYANEILKAGDQLEVEAPEGRFTFEPNATVSNNYAAFAAGSGITPVIAILKTTLEQEPNSKFVLIYGNKNAEETIFRDELYRLQEQYKERLFIHFVYSRIRENDSIFGRIDKAAINFVVNNKHKDTTFQQFYICGPEDMIDTVSATLQDRGVTKENISFEIFTPNTDGAAPIEITGGGTIKVTALVDDDETTFEMAKDQVLLNGVLEAGLDAPYSCQGGICSSCMCRIIKGSATMKLNSILTDQEVEDGLILSCQAIVTSDEIYVDYDDI</sequence>
<keyword evidence="6" id="KW-0560">Oxidoreductase</keyword>
<dbReference type="InterPro" id="IPR017927">
    <property type="entry name" value="FAD-bd_FR_type"/>
</dbReference>
<dbReference type="InterPro" id="IPR001041">
    <property type="entry name" value="2Fe-2S_ferredoxin-type"/>
</dbReference>
<gene>
    <name evidence="11" type="ORF">GJV76_07150</name>
</gene>
<dbReference type="Pfam" id="PF00111">
    <property type="entry name" value="Fer2"/>
    <property type="match status" value="1"/>
</dbReference>
<keyword evidence="8" id="KW-0411">Iron-sulfur</keyword>
<dbReference type="GO" id="GO:0051537">
    <property type="term" value="F:2 iron, 2 sulfur cluster binding"/>
    <property type="evidence" value="ECO:0007669"/>
    <property type="project" value="UniProtKB-KW"/>
</dbReference>
<reference evidence="11 12" key="1">
    <citation type="submission" date="2019-11" db="EMBL/GenBank/DDBJ databases">
        <title>Genome of Strain BIT-d1.</title>
        <authorList>
            <person name="Yang Y."/>
        </authorList>
    </citation>
    <scope>NUCLEOTIDE SEQUENCE [LARGE SCALE GENOMIC DNA]</scope>
    <source>
        <strain evidence="11 12">BIT-d1</strain>
    </source>
</reference>
<evidence type="ECO:0000259" key="9">
    <source>
        <dbReference type="PROSITE" id="PS51085"/>
    </source>
</evidence>
<evidence type="ECO:0000256" key="6">
    <source>
        <dbReference type="ARBA" id="ARBA00023002"/>
    </source>
</evidence>
<dbReference type="GO" id="GO:0046872">
    <property type="term" value="F:metal ion binding"/>
    <property type="evidence" value="ECO:0007669"/>
    <property type="project" value="UniProtKB-KW"/>
</dbReference>
<dbReference type="CDD" id="cd00207">
    <property type="entry name" value="fer2"/>
    <property type="match status" value="1"/>
</dbReference>
<dbReference type="Gene3D" id="2.40.30.10">
    <property type="entry name" value="Translation factors"/>
    <property type="match status" value="1"/>
</dbReference>
<dbReference type="InterPro" id="IPR036010">
    <property type="entry name" value="2Fe-2S_ferredoxin-like_sf"/>
</dbReference>
<dbReference type="InterPro" id="IPR017938">
    <property type="entry name" value="Riboflavin_synthase-like_b-brl"/>
</dbReference>
<keyword evidence="3" id="KW-0001">2Fe-2S</keyword>
<dbReference type="InterPro" id="IPR012675">
    <property type="entry name" value="Beta-grasp_dom_sf"/>
</dbReference>
<name>A0A6I3LEM6_9FLAO</name>
<keyword evidence="5" id="KW-0274">FAD</keyword>
<comment type="caution">
    <text evidence="11">The sequence shown here is derived from an EMBL/GenBank/DDBJ whole genome shotgun (WGS) entry which is preliminary data.</text>
</comment>
<evidence type="ECO:0000256" key="4">
    <source>
        <dbReference type="ARBA" id="ARBA00022723"/>
    </source>
</evidence>
<dbReference type="InterPro" id="IPR006058">
    <property type="entry name" value="2Fe2S_fd_BS"/>
</dbReference>
<organism evidence="11 12">
    <name type="scientific">Myroides albus</name>
    <dbReference type="NCBI Taxonomy" id="2562892"/>
    <lineage>
        <taxon>Bacteria</taxon>
        <taxon>Pseudomonadati</taxon>
        <taxon>Bacteroidota</taxon>
        <taxon>Flavobacteriia</taxon>
        <taxon>Flavobacteriales</taxon>
        <taxon>Flavobacteriaceae</taxon>
        <taxon>Myroides</taxon>
    </lineage>
</organism>
<dbReference type="PANTHER" id="PTHR47354:SF8">
    <property type="entry name" value="1,2-PHENYLACETYL-COA EPOXIDASE, SUBUNIT E"/>
    <property type="match status" value="1"/>
</dbReference>
<dbReference type="Proteomes" id="UP000438760">
    <property type="component" value="Unassembled WGS sequence"/>
</dbReference>
<accession>A0A6I3LEM6</accession>
<evidence type="ECO:0000313" key="12">
    <source>
        <dbReference type="Proteomes" id="UP000438760"/>
    </source>
</evidence>
<evidence type="ECO:0000256" key="7">
    <source>
        <dbReference type="ARBA" id="ARBA00023004"/>
    </source>
</evidence>
<proteinExistence type="predicted"/>
<dbReference type="Pfam" id="PF00175">
    <property type="entry name" value="NAD_binding_1"/>
    <property type="match status" value="1"/>
</dbReference>
<evidence type="ECO:0000259" key="10">
    <source>
        <dbReference type="PROSITE" id="PS51384"/>
    </source>
</evidence>
<evidence type="ECO:0000313" key="11">
    <source>
        <dbReference type="EMBL" id="MTG97919.1"/>
    </source>
</evidence>
<feature type="domain" description="2Fe-2S ferredoxin-type" evidence="9">
    <location>
        <begin position="261"/>
        <end position="351"/>
    </location>
</feature>
<dbReference type="EMBL" id="WMJX01000011">
    <property type="protein sequence ID" value="MTG97919.1"/>
    <property type="molecule type" value="Genomic_DNA"/>
</dbReference>
<dbReference type="InterPro" id="IPR001433">
    <property type="entry name" value="OxRdtase_FAD/NAD-bd"/>
</dbReference>
<dbReference type="SUPFAM" id="SSF54292">
    <property type="entry name" value="2Fe-2S ferredoxin-like"/>
    <property type="match status" value="1"/>
</dbReference>
<evidence type="ECO:0000256" key="1">
    <source>
        <dbReference type="ARBA" id="ARBA00001974"/>
    </source>
</evidence>